<sequence length="539" mass="57688">MYWLRDRDKGLGGLPGTAGGRGLRTRCFHPARAGGRGPGAKPVCAEAVEPHASSPRAHDCFPAVCGSRLLPSSPVPPAGEGLEGAAGGVGKEGLRGAGGRGGPGMAPVRSAQTSARGESESPAETQSLPLSPQQPSRDTHGRRKPDLRDRTGRKQTLPPMSELDNGWPHREDSPTSRQPGPPANWDSDSDHLPGREPEDPSNGAGPAILSSGPQRLDANHAPGWPELRTLLRQLPPQDSHERYCLALAEEERAELQLFCAQRKQEALGQGVVHPVSPGLEGHTCEKCRQPLKPGEYGVFAARAGERRCWHRSCFTCQACGQTLVSLIYFYRDGHLYCGRHHAELLRPRCPACDQLIFSPRCTEAEGRRWHENHFCCQDCAGPLGGGRYALPGGSPCCLSCFESRYSDAGSSSAGTLEGRATLGEEGPKRTERKDRSSMNTLTTNSAALLAAAASSSLETQQGKECRAGAEAEGPTKREQGLLETPHDPREDVPCSTCSSSSDSEPEGFFLGQPLPRSRKTPGCPQAGDRATSRKHCTIC</sequence>
<feature type="region of interest" description="Disordered" evidence="6">
    <location>
        <begin position="76"/>
        <end position="222"/>
    </location>
</feature>
<dbReference type="PaxDb" id="9986-ENSOCUP00000000444"/>
<dbReference type="eggNOG" id="KOG1704">
    <property type="taxonomic scope" value="Eukaryota"/>
</dbReference>
<feature type="compositionally biased region" description="Basic and acidic residues" evidence="6">
    <location>
        <begin position="425"/>
        <end position="436"/>
    </location>
</feature>
<dbReference type="EMBL" id="AAGW02017968">
    <property type="status" value="NOT_ANNOTATED_CDS"/>
    <property type="molecule type" value="Genomic_DNA"/>
</dbReference>
<dbReference type="PROSITE" id="PS50023">
    <property type="entry name" value="LIM_DOMAIN_2"/>
    <property type="match status" value="2"/>
</dbReference>
<reference evidence="9" key="3">
    <citation type="submission" date="2025-09" db="UniProtKB">
        <authorList>
            <consortium name="Ensembl"/>
        </authorList>
    </citation>
    <scope>IDENTIFICATION</scope>
    <source>
        <strain evidence="9">Thorbecke</strain>
    </source>
</reference>
<protein>
    <submittedName>
        <fullName evidence="9">Prickle planar cell polarity protein 4</fullName>
    </submittedName>
</protein>
<feature type="compositionally biased region" description="Basic and acidic residues" evidence="6">
    <location>
        <begin position="461"/>
        <end position="492"/>
    </location>
</feature>
<dbReference type="PROSITE" id="PS51303">
    <property type="entry name" value="PET"/>
    <property type="match status" value="1"/>
</dbReference>
<dbReference type="AlphaFoldDB" id="G1SDG1"/>
<evidence type="ECO:0000313" key="9">
    <source>
        <dbReference type="Ensembl" id="ENSOCUP00000000444.3"/>
    </source>
</evidence>
<feature type="compositionally biased region" description="Basic and acidic residues" evidence="6">
    <location>
        <begin position="188"/>
        <end position="198"/>
    </location>
</feature>
<dbReference type="CDD" id="cd09340">
    <property type="entry name" value="LIM1_Testin_like"/>
    <property type="match status" value="1"/>
</dbReference>
<evidence type="ECO:0000259" key="7">
    <source>
        <dbReference type="PROSITE" id="PS50023"/>
    </source>
</evidence>
<proteinExistence type="predicted"/>
<dbReference type="Pfam" id="PF00412">
    <property type="entry name" value="LIM"/>
    <property type="match status" value="2"/>
</dbReference>
<dbReference type="InterPro" id="IPR001781">
    <property type="entry name" value="Znf_LIM"/>
</dbReference>
<feature type="compositionally biased region" description="Gly residues" evidence="6">
    <location>
        <begin position="81"/>
        <end position="104"/>
    </location>
</feature>
<feature type="domain" description="LIM zinc-binding" evidence="7">
    <location>
        <begin position="348"/>
        <end position="407"/>
    </location>
</feature>
<evidence type="ECO:0000256" key="4">
    <source>
        <dbReference type="ARBA" id="ARBA00023038"/>
    </source>
</evidence>
<feature type="compositionally biased region" description="Polar residues" evidence="6">
    <location>
        <begin position="110"/>
        <end position="136"/>
    </location>
</feature>
<dbReference type="CDD" id="cd09828">
    <property type="entry name" value="PET_OEBT"/>
    <property type="match status" value="1"/>
</dbReference>
<dbReference type="Gene3D" id="2.10.110.10">
    <property type="entry name" value="Cysteine Rich Protein"/>
    <property type="match status" value="2"/>
</dbReference>
<dbReference type="PANTHER" id="PTHR24211">
    <property type="entry name" value="LIM DOMAIN-CONTAINING PROTEIN"/>
    <property type="match status" value="1"/>
</dbReference>
<feature type="domain" description="LIM zinc-binding" evidence="7">
    <location>
        <begin position="282"/>
        <end position="347"/>
    </location>
</feature>
<dbReference type="Bgee" id="ENSOCUG00000000509">
    <property type="expression patterns" value="Expressed in upper lobe of left lung and 16 other cell types or tissues"/>
</dbReference>
<reference evidence="9" key="2">
    <citation type="submission" date="2025-08" db="UniProtKB">
        <authorList>
            <consortium name="Ensembl"/>
        </authorList>
    </citation>
    <scope>IDENTIFICATION</scope>
    <source>
        <strain evidence="9">Thorbecke</strain>
    </source>
</reference>
<dbReference type="PROSITE" id="PS00478">
    <property type="entry name" value="LIM_DOMAIN_1"/>
    <property type="match status" value="1"/>
</dbReference>
<keyword evidence="4 5" id="KW-0440">LIM domain</keyword>
<evidence type="ECO:0000313" key="10">
    <source>
        <dbReference type="Proteomes" id="UP000001811"/>
    </source>
</evidence>
<name>G1SDG1_RABIT</name>
<reference evidence="9 10" key="1">
    <citation type="journal article" date="2011" name="Nature">
        <title>A high-resolution map of human evolutionary constraint using 29 mammals.</title>
        <authorList>
            <person name="Lindblad-Toh K."/>
            <person name="Garber M."/>
            <person name="Zuk O."/>
            <person name="Lin M.F."/>
            <person name="Parker B.J."/>
            <person name="Washietl S."/>
            <person name="Kheradpour P."/>
            <person name="Ernst J."/>
            <person name="Jordan G."/>
            <person name="Mauceli E."/>
            <person name="Ward L.D."/>
            <person name="Lowe C.B."/>
            <person name="Holloway A.K."/>
            <person name="Clamp M."/>
            <person name="Gnerre S."/>
            <person name="Alfoldi J."/>
            <person name="Beal K."/>
            <person name="Chang J."/>
            <person name="Clawson H."/>
            <person name="Cuff J."/>
            <person name="Di Palma F."/>
            <person name="Fitzgerald S."/>
            <person name="Flicek P."/>
            <person name="Guttman M."/>
            <person name="Hubisz M.J."/>
            <person name="Jaffe D.B."/>
            <person name="Jungreis I."/>
            <person name="Kent W.J."/>
            <person name="Kostka D."/>
            <person name="Lara M."/>
            <person name="Martins A.L."/>
            <person name="Massingham T."/>
            <person name="Moltke I."/>
            <person name="Raney B.J."/>
            <person name="Rasmussen M.D."/>
            <person name="Robinson J."/>
            <person name="Stark A."/>
            <person name="Vilella A.J."/>
            <person name="Wen J."/>
            <person name="Xie X."/>
            <person name="Zody M.C."/>
            <person name="Baldwin J."/>
            <person name="Bloom T."/>
            <person name="Chin C.W."/>
            <person name="Heiman D."/>
            <person name="Nicol R."/>
            <person name="Nusbaum C."/>
            <person name="Young S."/>
            <person name="Wilkinson J."/>
            <person name="Worley K.C."/>
            <person name="Kovar C.L."/>
            <person name="Muzny D.M."/>
            <person name="Gibbs R.A."/>
            <person name="Cree A."/>
            <person name="Dihn H.H."/>
            <person name="Fowler G."/>
            <person name="Jhangiani S."/>
            <person name="Joshi V."/>
            <person name="Lee S."/>
            <person name="Lewis L.R."/>
            <person name="Nazareth L.V."/>
            <person name="Okwuonu G."/>
            <person name="Santibanez J."/>
            <person name="Warren W.C."/>
            <person name="Mardis E.R."/>
            <person name="Weinstock G.M."/>
            <person name="Wilson R.K."/>
            <person name="Delehaunty K."/>
            <person name="Dooling D."/>
            <person name="Fronik C."/>
            <person name="Fulton L."/>
            <person name="Fulton B."/>
            <person name="Graves T."/>
            <person name="Minx P."/>
            <person name="Sodergren E."/>
            <person name="Birney E."/>
            <person name="Margulies E.H."/>
            <person name="Herrero J."/>
            <person name="Green E.D."/>
            <person name="Haussler D."/>
            <person name="Siepel A."/>
            <person name="Goldman N."/>
            <person name="Pollard K.S."/>
            <person name="Pedersen J.S."/>
            <person name="Lander E.S."/>
            <person name="Kellis M."/>
        </authorList>
    </citation>
    <scope>NUCLEOTIDE SEQUENCE [LARGE SCALE GENOMIC DNA]</scope>
    <source>
        <strain evidence="9 10">Thorbecke inbred</strain>
    </source>
</reference>
<dbReference type="InParanoid" id="G1SDG1"/>
<evidence type="ECO:0000259" key="8">
    <source>
        <dbReference type="PROSITE" id="PS51303"/>
    </source>
</evidence>
<feature type="region of interest" description="Disordered" evidence="6">
    <location>
        <begin position="452"/>
        <end position="531"/>
    </location>
</feature>
<organism evidence="9 10">
    <name type="scientific">Oryctolagus cuniculus</name>
    <name type="common">Rabbit</name>
    <dbReference type="NCBI Taxonomy" id="9986"/>
    <lineage>
        <taxon>Eukaryota</taxon>
        <taxon>Metazoa</taxon>
        <taxon>Chordata</taxon>
        <taxon>Craniata</taxon>
        <taxon>Vertebrata</taxon>
        <taxon>Euteleostomi</taxon>
        <taxon>Mammalia</taxon>
        <taxon>Eutheria</taxon>
        <taxon>Euarchontoglires</taxon>
        <taxon>Glires</taxon>
        <taxon>Lagomorpha</taxon>
        <taxon>Leporidae</taxon>
        <taxon>Oryctolagus</taxon>
    </lineage>
</organism>
<keyword evidence="10" id="KW-1185">Reference proteome</keyword>
<evidence type="ECO:0000256" key="5">
    <source>
        <dbReference type="PROSITE-ProRule" id="PRU00125"/>
    </source>
</evidence>
<dbReference type="InterPro" id="IPR047120">
    <property type="entry name" value="Pk/Esn/Tes"/>
</dbReference>
<dbReference type="GO" id="GO:0008270">
    <property type="term" value="F:zinc ion binding"/>
    <property type="evidence" value="ECO:0007669"/>
    <property type="project" value="InterPro"/>
</dbReference>
<dbReference type="SUPFAM" id="SSF57716">
    <property type="entry name" value="Glucocorticoid receptor-like (DNA-binding domain)"/>
    <property type="match status" value="1"/>
</dbReference>
<dbReference type="STRING" id="9986.ENSOCUP00000000444"/>
<evidence type="ECO:0000256" key="6">
    <source>
        <dbReference type="SAM" id="MobiDB-lite"/>
    </source>
</evidence>
<keyword evidence="3 5" id="KW-0862">Zinc</keyword>
<gene>
    <name evidence="9" type="primary">PRICKLE4</name>
</gene>
<dbReference type="Pfam" id="PF06297">
    <property type="entry name" value="PET"/>
    <property type="match status" value="1"/>
</dbReference>
<dbReference type="CDD" id="cd09341">
    <property type="entry name" value="LIM2_Testin_like"/>
    <property type="match status" value="1"/>
</dbReference>
<feature type="region of interest" description="Disordered" evidence="6">
    <location>
        <begin position="408"/>
        <end position="440"/>
    </location>
</feature>
<evidence type="ECO:0000256" key="1">
    <source>
        <dbReference type="ARBA" id="ARBA00022723"/>
    </source>
</evidence>
<dbReference type="GeneTree" id="ENSGT00940000161789"/>
<dbReference type="InterPro" id="IPR010442">
    <property type="entry name" value="PET_domain"/>
</dbReference>
<evidence type="ECO:0000256" key="2">
    <source>
        <dbReference type="ARBA" id="ARBA00022737"/>
    </source>
</evidence>
<dbReference type="FunFam" id="2.10.110.10:FF:000093">
    <property type="entry name" value="prickle-like protein 4 isoform X3"/>
    <property type="match status" value="1"/>
</dbReference>
<dbReference type="HOGENOM" id="CLU_057441_1_0_1"/>
<keyword evidence="1 5" id="KW-0479">Metal-binding</keyword>
<evidence type="ECO:0000256" key="3">
    <source>
        <dbReference type="ARBA" id="ARBA00022833"/>
    </source>
</evidence>
<dbReference type="PANTHER" id="PTHR24211:SF35">
    <property type="entry name" value="PRICKLE-LIKE PROTEIN 4"/>
    <property type="match status" value="1"/>
</dbReference>
<dbReference type="FunFam" id="2.10.110.10:FF:000005">
    <property type="entry name" value="Testin isoform 1"/>
    <property type="match status" value="1"/>
</dbReference>
<accession>G1SDG1</accession>
<dbReference type="Ensembl" id="ENSOCUT00000000509.3">
    <property type="protein sequence ID" value="ENSOCUP00000000444.3"/>
    <property type="gene ID" value="ENSOCUG00000000509.3"/>
</dbReference>
<keyword evidence="2" id="KW-0677">Repeat</keyword>
<feature type="domain" description="PET" evidence="8">
    <location>
        <begin position="173"/>
        <end position="281"/>
    </location>
</feature>
<dbReference type="SMART" id="SM00132">
    <property type="entry name" value="LIM"/>
    <property type="match status" value="2"/>
</dbReference>
<dbReference type="Proteomes" id="UP000001811">
    <property type="component" value="Chromosome 12"/>
</dbReference>